<dbReference type="InterPro" id="IPR000073">
    <property type="entry name" value="AB_hydrolase_1"/>
</dbReference>
<dbReference type="OrthoDB" id="19657at2759"/>
<dbReference type="VEuPathDB" id="FungiDB:Z518_05671"/>
<dbReference type="Proteomes" id="UP000053617">
    <property type="component" value="Unassembled WGS sequence"/>
</dbReference>
<protein>
    <recommendedName>
        <fullName evidence="1">AB hydrolase-1 domain-containing protein</fullName>
    </recommendedName>
</protein>
<dbReference type="HOGENOM" id="CLU_020336_20_1_1"/>
<reference evidence="2 3" key="1">
    <citation type="submission" date="2015-01" db="EMBL/GenBank/DDBJ databases">
        <title>The Genome Sequence of Rhinocladiella mackenzie CBS 650.93.</title>
        <authorList>
            <consortium name="The Broad Institute Genomics Platform"/>
            <person name="Cuomo C."/>
            <person name="de Hoog S."/>
            <person name="Gorbushina A."/>
            <person name="Stielow B."/>
            <person name="Teixiera M."/>
            <person name="Abouelleil A."/>
            <person name="Chapman S.B."/>
            <person name="Priest M."/>
            <person name="Young S.K."/>
            <person name="Wortman J."/>
            <person name="Nusbaum C."/>
            <person name="Birren B."/>
        </authorList>
    </citation>
    <scope>NUCLEOTIDE SEQUENCE [LARGE SCALE GENOMIC DNA]</scope>
    <source>
        <strain evidence="2 3">CBS 650.93</strain>
    </source>
</reference>
<feature type="domain" description="AB hydrolase-1" evidence="1">
    <location>
        <begin position="59"/>
        <end position="323"/>
    </location>
</feature>
<dbReference type="EMBL" id="KN847478">
    <property type="protein sequence ID" value="KIX04800.1"/>
    <property type="molecule type" value="Genomic_DNA"/>
</dbReference>
<name>A0A0D2J6V2_9EURO</name>
<organism evidence="2 3">
    <name type="scientific">Rhinocladiella mackenziei CBS 650.93</name>
    <dbReference type="NCBI Taxonomy" id="1442369"/>
    <lineage>
        <taxon>Eukaryota</taxon>
        <taxon>Fungi</taxon>
        <taxon>Dikarya</taxon>
        <taxon>Ascomycota</taxon>
        <taxon>Pezizomycotina</taxon>
        <taxon>Eurotiomycetes</taxon>
        <taxon>Chaetothyriomycetidae</taxon>
        <taxon>Chaetothyriales</taxon>
        <taxon>Herpotrichiellaceae</taxon>
        <taxon>Rhinocladiella</taxon>
    </lineage>
</organism>
<dbReference type="SUPFAM" id="SSF53474">
    <property type="entry name" value="alpha/beta-Hydrolases"/>
    <property type="match status" value="1"/>
</dbReference>
<dbReference type="PANTHER" id="PTHR43433:SF5">
    <property type="entry name" value="AB HYDROLASE-1 DOMAIN-CONTAINING PROTEIN"/>
    <property type="match status" value="1"/>
</dbReference>
<sequence>MGLKASEILAHPAYSTVEWDLPPTRKGFCEVAKGRPGGPFKIYWEAHGSGDTKLVWLMGLGAYRTAWKRQTKYFGHQRSQRYSSFIFDNRGMGLSDKPSCRYSTSEMAKDALELLAHIGWLPAISSSSHHLPMRHLHVIGVSMGGMIAQELALMIPQHIASLTLVSTAPRLVRTVPFIQNLRQRINMFIPRDIDVQLDDNSHRMFSDEFLALPDTEQPADSGKNFPTNRDRYCAGELSKRSDTQGFTRKGFMLQAIAAGWHYKSPRQMAQIGDEVGRERISVLHGTADRMVTFHPHAEMLKEQLGEGITYKVWEGKGHVLVWEAEEEFNQFLEDVFERWAKTEG</sequence>
<dbReference type="Pfam" id="PF00561">
    <property type="entry name" value="Abhydrolase_1"/>
    <property type="match status" value="1"/>
</dbReference>
<dbReference type="InterPro" id="IPR029058">
    <property type="entry name" value="AB_hydrolase_fold"/>
</dbReference>
<dbReference type="InterPro" id="IPR050471">
    <property type="entry name" value="AB_hydrolase"/>
</dbReference>
<evidence type="ECO:0000313" key="3">
    <source>
        <dbReference type="Proteomes" id="UP000053617"/>
    </source>
</evidence>
<dbReference type="GeneID" id="25293742"/>
<evidence type="ECO:0000259" key="1">
    <source>
        <dbReference type="Pfam" id="PF00561"/>
    </source>
</evidence>
<proteinExistence type="predicted"/>
<dbReference type="STRING" id="1442369.A0A0D2J6V2"/>
<dbReference type="Gene3D" id="3.40.50.1820">
    <property type="entry name" value="alpha/beta hydrolase"/>
    <property type="match status" value="1"/>
</dbReference>
<evidence type="ECO:0000313" key="2">
    <source>
        <dbReference type="EMBL" id="KIX04800.1"/>
    </source>
</evidence>
<dbReference type="RefSeq" id="XP_013271936.1">
    <property type="nucleotide sequence ID" value="XM_013416482.1"/>
</dbReference>
<accession>A0A0D2J6V2</accession>
<dbReference type="AlphaFoldDB" id="A0A0D2J6V2"/>
<gene>
    <name evidence="2" type="ORF">Z518_05671</name>
</gene>
<keyword evidence="3" id="KW-1185">Reference proteome</keyword>
<dbReference type="PANTHER" id="PTHR43433">
    <property type="entry name" value="HYDROLASE, ALPHA/BETA FOLD FAMILY PROTEIN"/>
    <property type="match status" value="1"/>
</dbReference>